<organism evidence="1 2">
    <name type="scientific">Tunturiibacter gelidiferens</name>
    <dbReference type="NCBI Taxonomy" id="3069689"/>
    <lineage>
        <taxon>Bacteria</taxon>
        <taxon>Pseudomonadati</taxon>
        <taxon>Acidobacteriota</taxon>
        <taxon>Terriglobia</taxon>
        <taxon>Terriglobales</taxon>
        <taxon>Acidobacteriaceae</taxon>
        <taxon>Tunturiibacter</taxon>
    </lineage>
</organism>
<keyword evidence="2" id="KW-1185">Reference proteome</keyword>
<dbReference type="EMBL" id="JACHEB010000005">
    <property type="protein sequence ID" value="MBB5328831.1"/>
    <property type="molecule type" value="Genomic_DNA"/>
</dbReference>
<evidence type="ECO:0000313" key="2">
    <source>
        <dbReference type="Proteomes" id="UP000535182"/>
    </source>
</evidence>
<protein>
    <submittedName>
        <fullName evidence="1">Uncharacterized protein</fullName>
    </submittedName>
</protein>
<reference evidence="1 2" key="1">
    <citation type="submission" date="2020-08" db="EMBL/GenBank/DDBJ databases">
        <title>Genomic Encyclopedia of Type Strains, Phase IV (KMG-V): Genome sequencing to study the core and pangenomes of soil and plant-associated prokaryotes.</title>
        <authorList>
            <person name="Whitman W."/>
        </authorList>
    </citation>
    <scope>NUCLEOTIDE SEQUENCE [LARGE SCALE GENOMIC DNA]</scope>
    <source>
        <strain evidence="1 2">X5P2</strain>
    </source>
</reference>
<name>A0A9X0QE97_9BACT</name>
<proteinExistence type="predicted"/>
<dbReference type="Proteomes" id="UP000535182">
    <property type="component" value="Unassembled WGS sequence"/>
</dbReference>
<comment type="caution">
    <text evidence="1">The sequence shown here is derived from an EMBL/GenBank/DDBJ whole genome shotgun (WGS) entry which is preliminary data.</text>
</comment>
<evidence type="ECO:0000313" key="1">
    <source>
        <dbReference type="EMBL" id="MBB5328831.1"/>
    </source>
</evidence>
<accession>A0A9X0QE97</accession>
<dbReference type="AlphaFoldDB" id="A0A9X0QE97"/>
<gene>
    <name evidence="1" type="ORF">HDF14_002447</name>
</gene>
<sequence length="54" mass="5917">MEIPLVESPKFEAPTISVTDLAQRISPPIEVVASQLGPSTYEMQNRMRKGSTNA</sequence>